<dbReference type="AlphaFoldDB" id="A0A9P6PIZ9"/>
<evidence type="ECO:0000313" key="2">
    <source>
        <dbReference type="Proteomes" id="UP000726737"/>
    </source>
</evidence>
<dbReference type="EMBL" id="JAAAJA010001086">
    <property type="protein sequence ID" value="KAG0248148.1"/>
    <property type="molecule type" value="Genomic_DNA"/>
</dbReference>
<gene>
    <name evidence="1" type="ORF">BG011_000424</name>
</gene>
<dbReference type="Proteomes" id="UP000726737">
    <property type="component" value="Unassembled WGS sequence"/>
</dbReference>
<keyword evidence="2" id="KW-1185">Reference proteome</keyword>
<reference evidence="1" key="1">
    <citation type="journal article" date="2020" name="Fungal Divers.">
        <title>Resolving the Mortierellaceae phylogeny through synthesis of multi-gene phylogenetics and phylogenomics.</title>
        <authorList>
            <person name="Vandepol N."/>
            <person name="Liber J."/>
            <person name="Desiro A."/>
            <person name="Na H."/>
            <person name="Kennedy M."/>
            <person name="Barry K."/>
            <person name="Grigoriev I.V."/>
            <person name="Miller A.N."/>
            <person name="O'Donnell K."/>
            <person name="Stajich J.E."/>
            <person name="Bonito G."/>
        </authorList>
    </citation>
    <scope>NUCLEOTIDE SEQUENCE</scope>
    <source>
        <strain evidence="1">KOD948</strain>
    </source>
</reference>
<organism evidence="1 2">
    <name type="scientific">Mortierella polycephala</name>
    <dbReference type="NCBI Taxonomy" id="41804"/>
    <lineage>
        <taxon>Eukaryota</taxon>
        <taxon>Fungi</taxon>
        <taxon>Fungi incertae sedis</taxon>
        <taxon>Mucoromycota</taxon>
        <taxon>Mortierellomycotina</taxon>
        <taxon>Mortierellomycetes</taxon>
        <taxon>Mortierellales</taxon>
        <taxon>Mortierellaceae</taxon>
        <taxon>Mortierella</taxon>
    </lineage>
</organism>
<protein>
    <submittedName>
        <fullName evidence="1">Uncharacterized protein</fullName>
    </submittedName>
</protein>
<evidence type="ECO:0000313" key="1">
    <source>
        <dbReference type="EMBL" id="KAG0248148.1"/>
    </source>
</evidence>
<dbReference type="OrthoDB" id="2393824at2759"/>
<sequence length="341" mass="38267">DLRVDIKKTTGNFFAPGSPITNFLDAFVKGKGALPVTTGPIRGLPRVWCRSFGHPPETRPSFLFMDLPDPLVPDSESRNLASTSILAMVKENNRPLIPVFGVSGCGKTRAVIELLSQHWGFYFNASSDDWGSNDMITLHSIVQKHLNDSRTFFIVDRQANNAYARKTTLLLFLSRLLIFKYCLSASGSSESFTSARWTLLQARSHVLFEQDIFNILFLQLLNFQHHSENPLSLLIRNVYEDTKECLVKHGCLPKIKDNTRLLVIHNEAQFLGDEFNGFFQSMSSSDESPRPLLSPILHAFQDIGEYQLALVTRGTGLSINTLYWVQSSGSGLKDNSTDFES</sequence>
<accession>A0A9P6PIZ9</accession>
<name>A0A9P6PIZ9_9FUNG</name>
<comment type="caution">
    <text evidence="1">The sequence shown here is derived from an EMBL/GenBank/DDBJ whole genome shotgun (WGS) entry which is preliminary data.</text>
</comment>
<feature type="non-terminal residue" evidence="1">
    <location>
        <position position="341"/>
    </location>
</feature>
<proteinExistence type="predicted"/>